<dbReference type="Proteomes" id="UP000886865">
    <property type="component" value="Unassembled WGS sequence"/>
</dbReference>
<evidence type="ECO:0000256" key="1">
    <source>
        <dbReference type="ARBA" id="ARBA00004167"/>
    </source>
</evidence>
<organism evidence="10 11">
    <name type="scientific">Candidatus Galligastranaerophilus intestinavium</name>
    <dbReference type="NCBI Taxonomy" id="2840836"/>
    <lineage>
        <taxon>Bacteria</taxon>
        <taxon>Candidatus Galligastranaerophilus</taxon>
    </lineage>
</organism>
<feature type="domain" description="Multidrug resistance protein MdtA-like barrel-sandwich hybrid" evidence="8">
    <location>
        <begin position="54"/>
        <end position="229"/>
    </location>
</feature>
<dbReference type="SUPFAM" id="SSF111369">
    <property type="entry name" value="HlyD-like secretion proteins"/>
    <property type="match status" value="1"/>
</dbReference>
<dbReference type="Pfam" id="PF25917">
    <property type="entry name" value="BSH_RND"/>
    <property type="match status" value="1"/>
</dbReference>
<dbReference type="Gene3D" id="2.40.50.100">
    <property type="match status" value="1"/>
</dbReference>
<dbReference type="PANTHER" id="PTHR30386:SF26">
    <property type="entry name" value="TRANSPORT PROTEIN COMB"/>
    <property type="match status" value="1"/>
</dbReference>
<dbReference type="GO" id="GO:0016020">
    <property type="term" value="C:membrane"/>
    <property type="evidence" value="ECO:0007669"/>
    <property type="project" value="UniProtKB-SubCell"/>
</dbReference>
<dbReference type="InterPro" id="IPR058625">
    <property type="entry name" value="MdtA-like_BSH"/>
</dbReference>
<dbReference type="Gene3D" id="2.40.30.170">
    <property type="match status" value="1"/>
</dbReference>
<evidence type="ECO:0000256" key="6">
    <source>
        <dbReference type="SAM" id="Phobius"/>
    </source>
</evidence>
<keyword evidence="4 6" id="KW-0472">Membrane</keyword>
<evidence type="ECO:0000259" key="9">
    <source>
        <dbReference type="Pfam" id="PF25954"/>
    </source>
</evidence>
<dbReference type="GO" id="GO:0055085">
    <property type="term" value="P:transmembrane transport"/>
    <property type="evidence" value="ECO:0007669"/>
    <property type="project" value="InterPro"/>
</dbReference>
<reference evidence="10" key="2">
    <citation type="journal article" date="2021" name="PeerJ">
        <title>Extensive microbial diversity within the chicken gut microbiome revealed by metagenomics and culture.</title>
        <authorList>
            <person name="Gilroy R."/>
            <person name="Ravi A."/>
            <person name="Getino M."/>
            <person name="Pursley I."/>
            <person name="Horton D.L."/>
            <person name="Alikhan N.F."/>
            <person name="Baker D."/>
            <person name="Gharbi K."/>
            <person name="Hall N."/>
            <person name="Watson M."/>
            <person name="Adriaenssens E.M."/>
            <person name="Foster-Nyarko E."/>
            <person name="Jarju S."/>
            <person name="Secka A."/>
            <person name="Antonio M."/>
            <person name="Oren A."/>
            <person name="Chaudhuri R.R."/>
            <person name="La Ragione R."/>
            <person name="Hildebrand F."/>
            <person name="Pallen M.J."/>
        </authorList>
    </citation>
    <scope>NUCLEOTIDE SEQUENCE</scope>
    <source>
        <strain evidence="10">CHK152-2871</strain>
    </source>
</reference>
<reference evidence="10" key="1">
    <citation type="submission" date="2020-10" db="EMBL/GenBank/DDBJ databases">
        <authorList>
            <person name="Gilroy R."/>
        </authorList>
    </citation>
    <scope>NUCLEOTIDE SEQUENCE</scope>
    <source>
        <strain evidence="10">CHK152-2871</strain>
    </source>
</reference>
<accession>A0A9D1JYV8</accession>
<keyword evidence="3 6" id="KW-1133">Transmembrane helix</keyword>
<dbReference type="InterPro" id="IPR058792">
    <property type="entry name" value="Beta-barrel_RND_2"/>
</dbReference>
<dbReference type="Pfam" id="PF25954">
    <property type="entry name" value="Beta-barrel_RND_2"/>
    <property type="match status" value="1"/>
</dbReference>
<comment type="caution">
    <text evidence="10">The sequence shown here is derived from an EMBL/GenBank/DDBJ whole genome shotgun (WGS) entry which is preliminary data.</text>
</comment>
<proteinExistence type="predicted"/>
<protein>
    <submittedName>
        <fullName evidence="10">HlyD family secretion protein</fullName>
    </submittedName>
</protein>
<evidence type="ECO:0000256" key="5">
    <source>
        <dbReference type="SAM" id="Coils"/>
    </source>
</evidence>
<evidence type="ECO:0000313" key="11">
    <source>
        <dbReference type="Proteomes" id="UP000886865"/>
    </source>
</evidence>
<dbReference type="Pfam" id="PF25876">
    <property type="entry name" value="HH_MFP_RND"/>
    <property type="match status" value="1"/>
</dbReference>
<dbReference type="AlphaFoldDB" id="A0A9D1JYV8"/>
<feature type="domain" description="Multidrug resistance protein MdtA-like alpha-helical hairpin" evidence="7">
    <location>
        <begin position="115"/>
        <end position="198"/>
    </location>
</feature>
<evidence type="ECO:0000256" key="3">
    <source>
        <dbReference type="ARBA" id="ARBA00022989"/>
    </source>
</evidence>
<evidence type="ECO:0000259" key="7">
    <source>
        <dbReference type="Pfam" id="PF25876"/>
    </source>
</evidence>
<feature type="transmembrane region" description="Helical" evidence="6">
    <location>
        <begin position="20"/>
        <end position="40"/>
    </location>
</feature>
<dbReference type="PANTHER" id="PTHR30386">
    <property type="entry name" value="MEMBRANE FUSION SUBUNIT OF EMRAB-TOLC MULTIDRUG EFFLUX PUMP"/>
    <property type="match status" value="1"/>
</dbReference>
<feature type="coiled-coil region" evidence="5">
    <location>
        <begin position="115"/>
        <end position="194"/>
    </location>
</feature>
<gene>
    <name evidence="10" type="ORF">IAA86_08865</name>
</gene>
<comment type="subcellular location">
    <subcellularLocation>
        <location evidence="1">Membrane</location>
        <topology evidence="1">Single-pass membrane protein</topology>
    </subcellularLocation>
</comment>
<evidence type="ECO:0000313" key="10">
    <source>
        <dbReference type="EMBL" id="HIS75112.1"/>
    </source>
</evidence>
<dbReference type="EMBL" id="DVJQ01000076">
    <property type="protein sequence ID" value="HIS75112.1"/>
    <property type="molecule type" value="Genomic_DNA"/>
</dbReference>
<dbReference type="Gene3D" id="1.10.287.470">
    <property type="entry name" value="Helix hairpin bin"/>
    <property type="match status" value="1"/>
</dbReference>
<evidence type="ECO:0000259" key="8">
    <source>
        <dbReference type="Pfam" id="PF25917"/>
    </source>
</evidence>
<keyword evidence="5" id="KW-0175">Coiled coil</keyword>
<dbReference type="InterPro" id="IPR050739">
    <property type="entry name" value="MFP"/>
</dbReference>
<name>A0A9D1JYV8_9BACT</name>
<evidence type="ECO:0000256" key="4">
    <source>
        <dbReference type="ARBA" id="ARBA00023136"/>
    </source>
</evidence>
<dbReference type="InterPro" id="IPR058624">
    <property type="entry name" value="MdtA-like_HH"/>
</dbReference>
<sequence length="329" mass="36715">MENEQVKEESNEKKVTKRRLLIVGLVLVAIFVAFFVHNALKYQSTDDAYVETTTVQVAPRVSGQIIEVHIDDNQRVKKGDLVAVIDPVDYEIKLEQAQAKYEKALLEQKYALSARDAANSEIAAAKADLERYKNLYKGGAVSKQMLDNAQTKYDNAVARQTSAEQAVMSKTGGLKVADANIKELKAQRDQAKLNLSYTKIYAPQDGTVSSRRVEEGMYVNVGSPLFTIVPDDIWVVANFKENQLRHMKVGQVVEIKVDTYPDKKFKGKIDSIQRSSGAKSSMFPPENAVGSFVKIVQRIPVKIVFDEEIDKDVYNIVPGMSVVPKVKVK</sequence>
<keyword evidence="2 6" id="KW-0812">Transmembrane</keyword>
<evidence type="ECO:0000256" key="2">
    <source>
        <dbReference type="ARBA" id="ARBA00022692"/>
    </source>
</evidence>
<feature type="domain" description="CusB-like beta-barrel" evidence="9">
    <location>
        <begin position="233"/>
        <end position="272"/>
    </location>
</feature>